<feature type="region of interest" description="Disordered" evidence="2">
    <location>
        <begin position="242"/>
        <end position="284"/>
    </location>
</feature>
<evidence type="ECO:0000259" key="3">
    <source>
        <dbReference type="PROSITE" id="PS51083"/>
    </source>
</evidence>
<keyword evidence="1" id="KW-0863">Zinc-finger</keyword>
<dbReference type="InParanoid" id="A0A1Z5JI12"/>
<dbReference type="InterPro" id="IPR007529">
    <property type="entry name" value="Znf_HIT"/>
</dbReference>
<feature type="domain" description="HIT-type" evidence="3">
    <location>
        <begin position="47"/>
        <end position="81"/>
    </location>
</feature>
<dbReference type="Gene3D" id="3.30.60.190">
    <property type="match status" value="1"/>
</dbReference>
<feature type="region of interest" description="Disordered" evidence="2">
    <location>
        <begin position="1"/>
        <end position="34"/>
    </location>
</feature>
<feature type="compositionally biased region" description="Basic and acidic residues" evidence="2">
    <location>
        <begin position="1"/>
        <end position="10"/>
    </location>
</feature>
<dbReference type="SUPFAM" id="SSF144232">
    <property type="entry name" value="HIT/MYND zinc finger-like"/>
    <property type="match status" value="1"/>
</dbReference>
<dbReference type="EMBL" id="BDSP01000071">
    <property type="protein sequence ID" value="GAX13645.1"/>
    <property type="molecule type" value="Genomic_DNA"/>
</dbReference>
<dbReference type="CDD" id="cd23024">
    <property type="entry name" value="zf-HIT_ZNHIT2-3"/>
    <property type="match status" value="1"/>
</dbReference>
<dbReference type="AlphaFoldDB" id="A0A1Z5JI12"/>
<reference evidence="4 5" key="1">
    <citation type="journal article" date="2015" name="Plant Cell">
        <title>Oil accumulation by the oleaginous diatom Fistulifera solaris as revealed by the genome and transcriptome.</title>
        <authorList>
            <person name="Tanaka T."/>
            <person name="Maeda Y."/>
            <person name="Veluchamy A."/>
            <person name="Tanaka M."/>
            <person name="Abida H."/>
            <person name="Marechal E."/>
            <person name="Bowler C."/>
            <person name="Muto M."/>
            <person name="Sunaga Y."/>
            <person name="Tanaka M."/>
            <person name="Yoshino T."/>
            <person name="Taniguchi T."/>
            <person name="Fukuda Y."/>
            <person name="Nemoto M."/>
            <person name="Matsumoto M."/>
            <person name="Wong P.S."/>
            <person name="Aburatani S."/>
            <person name="Fujibuchi W."/>
        </authorList>
    </citation>
    <scope>NUCLEOTIDE SEQUENCE [LARGE SCALE GENOMIC DNA]</scope>
    <source>
        <strain evidence="4 5">JPCC DA0580</strain>
    </source>
</reference>
<evidence type="ECO:0000313" key="5">
    <source>
        <dbReference type="Proteomes" id="UP000198406"/>
    </source>
</evidence>
<keyword evidence="5" id="KW-1185">Reference proteome</keyword>
<dbReference type="OrthoDB" id="18412at2759"/>
<proteinExistence type="predicted"/>
<dbReference type="PROSITE" id="PS51083">
    <property type="entry name" value="ZF_HIT"/>
    <property type="match status" value="1"/>
</dbReference>
<evidence type="ECO:0000256" key="2">
    <source>
        <dbReference type="SAM" id="MobiDB-lite"/>
    </source>
</evidence>
<dbReference type="GO" id="GO:0008270">
    <property type="term" value="F:zinc ion binding"/>
    <property type="evidence" value="ECO:0007669"/>
    <property type="project" value="UniProtKB-UniRule"/>
</dbReference>
<feature type="compositionally biased region" description="Basic residues" evidence="2">
    <location>
        <begin position="11"/>
        <end position="29"/>
    </location>
</feature>
<name>A0A1Z5JI12_FISSO</name>
<keyword evidence="1" id="KW-0862">Zinc</keyword>
<protein>
    <recommendedName>
        <fullName evidence="3">HIT-type domain-containing protein</fullName>
    </recommendedName>
</protein>
<comment type="caution">
    <text evidence="4">The sequence shown here is derived from an EMBL/GenBank/DDBJ whole genome shotgun (WGS) entry which is preliminary data.</text>
</comment>
<gene>
    <name evidence="4" type="ORF">FisN_14Lu344</name>
</gene>
<accession>A0A1Z5JI12</accession>
<feature type="compositionally biased region" description="Low complexity" evidence="2">
    <location>
        <begin position="263"/>
        <end position="284"/>
    </location>
</feature>
<keyword evidence="1" id="KW-0479">Metal-binding</keyword>
<organism evidence="4 5">
    <name type="scientific">Fistulifera solaris</name>
    <name type="common">Oleaginous diatom</name>
    <dbReference type="NCBI Taxonomy" id="1519565"/>
    <lineage>
        <taxon>Eukaryota</taxon>
        <taxon>Sar</taxon>
        <taxon>Stramenopiles</taxon>
        <taxon>Ochrophyta</taxon>
        <taxon>Bacillariophyta</taxon>
        <taxon>Bacillariophyceae</taxon>
        <taxon>Bacillariophycidae</taxon>
        <taxon>Naviculales</taxon>
        <taxon>Naviculaceae</taxon>
        <taxon>Fistulifera</taxon>
    </lineage>
</organism>
<evidence type="ECO:0000256" key="1">
    <source>
        <dbReference type="PROSITE-ProRule" id="PRU00453"/>
    </source>
</evidence>
<dbReference type="Proteomes" id="UP000198406">
    <property type="component" value="Unassembled WGS sequence"/>
</dbReference>
<evidence type="ECO:0000313" key="4">
    <source>
        <dbReference type="EMBL" id="GAX13645.1"/>
    </source>
</evidence>
<sequence length="284" mass="31845">MSQVRNERNHFTNHGRKRSRSSQRHKRPPNVKVNHSNMKDKISIRLCSVCEQVPQPKYKCPKCRATYCNIACCRQHKENGCATTSAVTVATEATANSKYVREASKLAPEKLVARKRSSQGNGNAEDREEGWIITSEMKTRLQTNDWLRKELRDAGLRQLLVQIYEAPNVVSKKKRHGFNAQTEQEQVLEKIKEENPQFKSFLDKLSLVAGVLEYPGPAAVNELLSRDLNEIREHLTLVPDKTRASTNAITDRIDDSTDDGEDSTTSGVDDSSSAASTSADSDSE</sequence>